<evidence type="ECO:0000256" key="1">
    <source>
        <dbReference type="ARBA" id="ARBA00004141"/>
    </source>
</evidence>
<dbReference type="InterPro" id="IPR011701">
    <property type="entry name" value="MFS"/>
</dbReference>
<dbReference type="Proteomes" id="UP001152607">
    <property type="component" value="Unassembled WGS sequence"/>
</dbReference>
<feature type="transmembrane region" description="Helical" evidence="6">
    <location>
        <begin position="373"/>
        <end position="393"/>
    </location>
</feature>
<feature type="transmembrane region" description="Helical" evidence="6">
    <location>
        <begin position="177"/>
        <end position="205"/>
    </location>
</feature>
<feature type="transmembrane region" description="Helical" evidence="6">
    <location>
        <begin position="245"/>
        <end position="263"/>
    </location>
</feature>
<dbReference type="Gene3D" id="1.20.1720.10">
    <property type="entry name" value="Multidrug resistance protein D"/>
    <property type="match status" value="1"/>
</dbReference>
<evidence type="ECO:0000256" key="3">
    <source>
        <dbReference type="ARBA" id="ARBA00022989"/>
    </source>
</evidence>
<keyword evidence="2 6" id="KW-0812">Transmembrane</keyword>
<dbReference type="SUPFAM" id="SSF103473">
    <property type="entry name" value="MFS general substrate transporter"/>
    <property type="match status" value="1"/>
</dbReference>
<comment type="subcellular location">
    <subcellularLocation>
        <location evidence="1">Membrane</location>
        <topology evidence="1">Multi-pass membrane protein</topology>
    </subcellularLocation>
</comment>
<protein>
    <recommendedName>
        <fullName evidence="7">Major facilitator superfamily (MFS) profile domain-containing protein</fullName>
    </recommendedName>
</protein>
<evidence type="ECO:0000256" key="4">
    <source>
        <dbReference type="ARBA" id="ARBA00023136"/>
    </source>
</evidence>
<sequence length="690" mass="75444">MTGFDSTTLITKKPAAVHHATPPRSPEPAGAAQFINNLNERQQAHLQFAIPATAEPERFSQFLEGPRKTRVPDRFTFDALDSESRSLRESTKSPVLDGKEQSKPSKSNLNNVTSANGKDDYDGKSNKSLRSGKRSRASSFSKRASVKSGSTKTYDADFPKTPISMQSGWDRGVDWRFYVVATCLLLINIVVAWDIVVITIALPAISFSLHGSAVQTYWVALAFLVAATVFLPLFSAFADIFGRKPTLISGLVLFTAGSLIAGVSGSMEVLQFGRLIQGVGAGGIYSLSDLIASDLVSPLDKRRLNTALGAVWAFGAVTGPAIGEALAKNDRWRWIFWINLPFCVVGSVVLFIVARLRGPTSGSIGPKLRKFDWFGFILLGASITAFFLGLSWGGSLYSWTHTSTLLPLQFGVVGFAVYGIWVWFSPFTPVISMEGFMDRTIIGAFIGTMFQGVVLGALLYFMPFFFTVAKLDLASLPVGVRWLPWTLPFIICVTVTFIVVSRWNLWLLAIWIGWALTTLGISLTVLFTRTVPNVGWVCIAIVTGAGLGVLYPSLHTAAELIAAQDINKARRAITNYSFFHFLGKAFGVAMGLSIFENELLKNLKANPTFEDFATRYTNDAVATVAKIQKTEGLVQVQIMDIYVQSLRTVWMVLAGISGLALILSIFIKPRESKTAATTYREVEMDGTYAV</sequence>
<evidence type="ECO:0000313" key="9">
    <source>
        <dbReference type="Proteomes" id="UP001152607"/>
    </source>
</evidence>
<feature type="transmembrane region" description="Helical" evidence="6">
    <location>
        <begin position="649"/>
        <end position="667"/>
    </location>
</feature>
<evidence type="ECO:0000256" key="5">
    <source>
        <dbReference type="SAM" id="MobiDB-lite"/>
    </source>
</evidence>
<evidence type="ECO:0000256" key="6">
    <source>
        <dbReference type="SAM" id="Phobius"/>
    </source>
</evidence>
<dbReference type="Pfam" id="PF07690">
    <property type="entry name" value="MFS_1"/>
    <property type="match status" value="1"/>
</dbReference>
<evidence type="ECO:0000259" key="7">
    <source>
        <dbReference type="PROSITE" id="PS50850"/>
    </source>
</evidence>
<dbReference type="PANTHER" id="PTHR23501:SF59">
    <property type="entry name" value="MAJOR FACILITATOR SUPERFAMILY (MFS) PROFILE DOMAIN-CONTAINING PROTEIN-RELATED"/>
    <property type="match status" value="1"/>
</dbReference>
<organism evidence="8 9">
    <name type="scientific">Periconia digitata</name>
    <dbReference type="NCBI Taxonomy" id="1303443"/>
    <lineage>
        <taxon>Eukaryota</taxon>
        <taxon>Fungi</taxon>
        <taxon>Dikarya</taxon>
        <taxon>Ascomycota</taxon>
        <taxon>Pezizomycotina</taxon>
        <taxon>Dothideomycetes</taxon>
        <taxon>Pleosporomycetidae</taxon>
        <taxon>Pleosporales</taxon>
        <taxon>Massarineae</taxon>
        <taxon>Periconiaceae</taxon>
        <taxon>Periconia</taxon>
    </lineage>
</organism>
<dbReference type="EMBL" id="CAOQHR010000001">
    <property type="protein sequence ID" value="CAI6258973.1"/>
    <property type="molecule type" value="Genomic_DNA"/>
</dbReference>
<dbReference type="PRINTS" id="PR01036">
    <property type="entry name" value="TCRTETB"/>
</dbReference>
<feature type="transmembrane region" description="Helical" evidence="6">
    <location>
        <begin position="534"/>
        <end position="554"/>
    </location>
</feature>
<dbReference type="InterPro" id="IPR036259">
    <property type="entry name" value="MFS_trans_sf"/>
</dbReference>
<accession>A0A9W4U5W4</accession>
<feature type="region of interest" description="Disordered" evidence="5">
    <location>
        <begin position="1"/>
        <end position="31"/>
    </location>
</feature>
<feature type="compositionally biased region" description="Polar residues" evidence="5">
    <location>
        <begin position="104"/>
        <end position="116"/>
    </location>
</feature>
<feature type="transmembrane region" description="Helical" evidence="6">
    <location>
        <begin position="482"/>
        <end position="500"/>
    </location>
</feature>
<feature type="transmembrane region" description="Helical" evidence="6">
    <location>
        <begin position="334"/>
        <end position="353"/>
    </location>
</feature>
<feature type="transmembrane region" description="Helical" evidence="6">
    <location>
        <begin position="436"/>
        <end position="462"/>
    </location>
</feature>
<feature type="transmembrane region" description="Helical" evidence="6">
    <location>
        <begin position="405"/>
        <end position="424"/>
    </location>
</feature>
<dbReference type="OrthoDB" id="2351791at2759"/>
<comment type="caution">
    <text evidence="8">The sequence shown here is derived from an EMBL/GenBank/DDBJ whole genome shotgun (WGS) entry which is preliminary data.</text>
</comment>
<dbReference type="PANTHER" id="PTHR23501">
    <property type="entry name" value="MAJOR FACILITATOR SUPERFAMILY"/>
    <property type="match status" value="1"/>
</dbReference>
<keyword evidence="4 6" id="KW-0472">Membrane</keyword>
<feature type="region of interest" description="Disordered" evidence="5">
    <location>
        <begin position="81"/>
        <end position="144"/>
    </location>
</feature>
<name>A0A9W4U5W4_9PLEO</name>
<proteinExistence type="predicted"/>
<feature type="transmembrane region" description="Helical" evidence="6">
    <location>
        <begin position="217"/>
        <end position="238"/>
    </location>
</feature>
<dbReference type="GO" id="GO:0022857">
    <property type="term" value="F:transmembrane transporter activity"/>
    <property type="evidence" value="ECO:0007669"/>
    <property type="project" value="InterPro"/>
</dbReference>
<evidence type="ECO:0000313" key="8">
    <source>
        <dbReference type="EMBL" id="CAI6258973.1"/>
    </source>
</evidence>
<dbReference type="AlphaFoldDB" id="A0A9W4U5W4"/>
<feature type="compositionally biased region" description="Polar residues" evidence="5">
    <location>
        <begin position="1"/>
        <end position="10"/>
    </location>
</feature>
<dbReference type="InterPro" id="IPR020846">
    <property type="entry name" value="MFS_dom"/>
</dbReference>
<reference evidence="8" key="1">
    <citation type="submission" date="2023-01" db="EMBL/GenBank/DDBJ databases">
        <authorList>
            <person name="Van Ghelder C."/>
            <person name="Rancurel C."/>
        </authorList>
    </citation>
    <scope>NUCLEOTIDE SEQUENCE</scope>
    <source>
        <strain evidence="8">CNCM I-4278</strain>
    </source>
</reference>
<feature type="domain" description="Major facilitator superfamily (MFS) profile" evidence="7">
    <location>
        <begin position="180"/>
        <end position="672"/>
    </location>
</feature>
<keyword evidence="9" id="KW-1185">Reference proteome</keyword>
<feature type="transmembrane region" description="Helical" evidence="6">
    <location>
        <begin position="505"/>
        <end position="528"/>
    </location>
</feature>
<dbReference type="GO" id="GO:0005886">
    <property type="term" value="C:plasma membrane"/>
    <property type="evidence" value="ECO:0007669"/>
    <property type="project" value="TreeGrafter"/>
</dbReference>
<feature type="transmembrane region" description="Helical" evidence="6">
    <location>
        <begin position="575"/>
        <end position="595"/>
    </location>
</feature>
<feature type="compositionally biased region" description="Basic and acidic residues" evidence="5">
    <location>
        <begin position="81"/>
        <end position="103"/>
    </location>
</feature>
<dbReference type="PROSITE" id="PS50850">
    <property type="entry name" value="MFS"/>
    <property type="match status" value="1"/>
</dbReference>
<gene>
    <name evidence="8" type="ORF">PDIGIT_LOCUS1268</name>
</gene>
<evidence type="ECO:0000256" key="2">
    <source>
        <dbReference type="ARBA" id="ARBA00022692"/>
    </source>
</evidence>
<keyword evidence="3 6" id="KW-1133">Transmembrane helix</keyword>